<keyword evidence="4" id="KW-1185">Reference proteome</keyword>
<dbReference type="Pfam" id="PF07331">
    <property type="entry name" value="TctB"/>
    <property type="match status" value="1"/>
</dbReference>
<evidence type="ECO:0000259" key="2">
    <source>
        <dbReference type="Pfam" id="PF07331"/>
    </source>
</evidence>
<accession>A0A084U5I9</accession>
<dbReference type="OrthoDB" id="6183208at2"/>
<dbReference type="Proteomes" id="UP000053675">
    <property type="component" value="Unassembled WGS sequence"/>
</dbReference>
<evidence type="ECO:0000256" key="1">
    <source>
        <dbReference type="SAM" id="Phobius"/>
    </source>
</evidence>
<dbReference type="EMBL" id="JMQM01000003">
    <property type="protein sequence ID" value="KFB08225.1"/>
    <property type="molecule type" value="Genomic_DNA"/>
</dbReference>
<comment type="caution">
    <text evidence="3">The sequence shown here is derived from an EMBL/GenBank/DDBJ whole genome shotgun (WGS) entry which is preliminary data.</text>
</comment>
<protein>
    <submittedName>
        <fullName evidence="3">Tripartite tricarboxylate transporter TctB family protein</fullName>
    </submittedName>
</protein>
<dbReference type="RefSeq" id="WP_051914444.1">
    <property type="nucleotide sequence ID" value="NZ_JMQM01000003.1"/>
</dbReference>
<feature type="transmembrane region" description="Helical" evidence="1">
    <location>
        <begin position="64"/>
        <end position="84"/>
    </location>
</feature>
<dbReference type="InterPro" id="IPR009936">
    <property type="entry name" value="DUF1468"/>
</dbReference>
<name>A0A084U5I9_9HYPH</name>
<sequence>MSHLEELQSDLPDRKTGTREKPALADLLVPVFIFIFAGVVTALALTFDRAPAAFVGSGMQPRAFPIFLMGAVIILNLFLIRETIKNPPERREPLDGMVWITIALMGVFALVTTFADMMLALAITIFAKSLLWGERRVWVALALAILTPLTILLFFDLVLEVRFPRGWLTNIYYG</sequence>
<keyword evidence="1" id="KW-0812">Transmembrane</keyword>
<proteinExistence type="predicted"/>
<gene>
    <name evidence="3" type="ORF">EL18_03435</name>
</gene>
<keyword evidence="1" id="KW-0472">Membrane</keyword>
<feature type="transmembrane region" description="Helical" evidence="1">
    <location>
        <begin position="138"/>
        <end position="159"/>
    </location>
</feature>
<evidence type="ECO:0000313" key="4">
    <source>
        <dbReference type="Proteomes" id="UP000053675"/>
    </source>
</evidence>
<dbReference type="AlphaFoldDB" id="A0A084U5I9"/>
<feature type="transmembrane region" description="Helical" evidence="1">
    <location>
        <begin position="96"/>
        <end position="126"/>
    </location>
</feature>
<dbReference type="STRING" id="472175.EL18_03435"/>
<feature type="transmembrane region" description="Helical" evidence="1">
    <location>
        <begin position="23"/>
        <end position="44"/>
    </location>
</feature>
<dbReference type="eggNOG" id="ENOG5032R9S">
    <property type="taxonomic scope" value="Bacteria"/>
</dbReference>
<keyword evidence="1" id="KW-1133">Transmembrane helix</keyword>
<organism evidence="3 4">
    <name type="scientific">Nitratireductor basaltis</name>
    <dbReference type="NCBI Taxonomy" id="472175"/>
    <lineage>
        <taxon>Bacteria</taxon>
        <taxon>Pseudomonadati</taxon>
        <taxon>Pseudomonadota</taxon>
        <taxon>Alphaproteobacteria</taxon>
        <taxon>Hyphomicrobiales</taxon>
        <taxon>Phyllobacteriaceae</taxon>
        <taxon>Nitratireductor</taxon>
    </lineage>
</organism>
<dbReference type="PATRIC" id="fig|472175.3.peg.3434"/>
<evidence type="ECO:0000313" key="3">
    <source>
        <dbReference type="EMBL" id="KFB08225.1"/>
    </source>
</evidence>
<reference evidence="3 4" key="1">
    <citation type="submission" date="2014-05" db="EMBL/GenBank/DDBJ databases">
        <title>Draft Genome Sequence of Nitratireductor basaltis Strain UMTGB225, A Marine Bacterium Isolated from Green Barrel Tunicate.</title>
        <authorList>
            <person name="Gan H.Y."/>
        </authorList>
    </citation>
    <scope>NUCLEOTIDE SEQUENCE [LARGE SCALE GENOMIC DNA]</scope>
    <source>
        <strain evidence="3 4">UMTGB225</strain>
    </source>
</reference>
<feature type="domain" description="DUF1468" evidence="2">
    <location>
        <begin position="29"/>
        <end position="164"/>
    </location>
</feature>